<accession>A0ABP6NYX8</accession>
<organism evidence="1 2">
    <name type="scientific">Planomonospora alba</name>
    <dbReference type="NCBI Taxonomy" id="161354"/>
    <lineage>
        <taxon>Bacteria</taxon>
        <taxon>Bacillati</taxon>
        <taxon>Actinomycetota</taxon>
        <taxon>Actinomycetes</taxon>
        <taxon>Streptosporangiales</taxon>
        <taxon>Streptosporangiaceae</taxon>
        <taxon>Planomonospora</taxon>
    </lineage>
</organism>
<name>A0ABP6NYX8_9ACTN</name>
<reference evidence="2" key="1">
    <citation type="journal article" date="2019" name="Int. J. Syst. Evol. Microbiol.">
        <title>The Global Catalogue of Microorganisms (GCM) 10K type strain sequencing project: providing services to taxonomists for standard genome sequencing and annotation.</title>
        <authorList>
            <consortium name="The Broad Institute Genomics Platform"/>
            <consortium name="The Broad Institute Genome Sequencing Center for Infectious Disease"/>
            <person name="Wu L."/>
            <person name="Ma J."/>
        </authorList>
    </citation>
    <scope>NUCLEOTIDE SEQUENCE [LARGE SCALE GENOMIC DNA]</scope>
    <source>
        <strain evidence="2">JCM 9373</strain>
    </source>
</reference>
<evidence type="ECO:0000313" key="2">
    <source>
        <dbReference type="Proteomes" id="UP001500320"/>
    </source>
</evidence>
<gene>
    <name evidence="1" type="ORF">GCM10010466_60140</name>
</gene>
<dbReference type="EMBL" id="BAAAUT010000069">
    <property type="protein sequence ID" value="GAA3161165.1"/>
    <property type="molecule type" value="Genomic_DNA"/>
</dbReference>
<comment type="caution">
    <text evidence="1">The sequence shown here is derived from an EMBL/GenBank/DDBJ whole genome shotgun (WGS) entry which is preliminary data.</text>
</comment>
<protein>
    <submittedName>
        <fullName evidence="1">Uncharacterized protein</fullName>
    </submittedName>
</protein>
<dbReference type="RefSeq" id="WP_344865442.1">
    <property type="nucleotide sequence ID" value="NZ_BAAAUT010000069.1"/>
</dbReference>
<evidence type="ECO:0000313" key="1">
    <source>
        <dbReference type="EMBL" id="GAA3161165.1"/>
    </source>
</evidence>
<dbReference type="Proteomes" id="UP001500320">
    <property type="component" value="Unassembled WGS sequence"/>
</dbReference>
<sequence>MGTGVRLPLADPAPSPAGPPTICRQHSITLAPEHGAKHAQALPYGSTDHQRVYARLRNSSEDFHGYAKDDACEAIQRSQGRRIRGIAAQSLLLAFQLAHANLRKISRWLDCLPGPGGRPRRRVRRRSTRPLAVWAP</sequence>
<proteinExistence type="predicted"/>
<keyword evidence="2" id="KW-1185">Reference proteome</keyword>